<proteinExistence type="predicted"/>
<name>A0A5E4TA54_9BURK</name>
<dbReference type="Proteomes" id="UP000384354">
    <property type="component" value="Unassembled WGS sequence"/>
</dbReference>
<gene>
    <name evidence="1" type="ORF">PCE31106_01313</name>
</gene>
<protein>
    <submittedName>
        <fullName evidence="1">Uncharacterized protein</fullName>
    </submittedName>
</protein>
<dbReference type="OrthoDB" id="8944141at2"/>
<dbReference type="EMBL" id="CABPSL010000003">
    <property type="protein sequence ID" value="VVD85136.1"/>
    <property type="molecule type" value="Genomic_DNA"/>
</dbReference>
<dbReference type="AlphaFoldDB" id="A0A5E4TA54"/>
<reference evidence="1 2" key="1">
    <citation type="submission" date="2019-08" db="EMBL/GenBank/DDBJ databases">
        <authorList>
            <person name="Peeters C."/>
        </authorList>
    </citation>
    <scope>NUCLEOTIDE SEQUENCE [LARGE SCALE GENOMIC DNA]</scope>
    <source>
        <strain evidence="1 2">LMG 31106</strain>
    </source>
</reference>
<sequence>MSAEQKTPYRGFIIVTVLERLPKGRARLSAKVLADDADHKRRLGGKKLLQAKRWFDHFADDLAAPIIEGLKHTIDLELAAAAKAAKSLKPAKAAMGVKSVRPAKPRAVKVPAVAAVDR</sequence>
<organism evidence="1 2">
    <name type="scientific">Pandoraea cepalis</name>
    <dbReference type="NCBI Taxonomy" id="2508294"/>
    <lineage>
        <taxon>Bacteria</taxon>
        <taxon>Pseudomonadati</taxon>
        <taxon>Pseudomonadota</taxon>
        <taxon>Betaproteobacteria</taxon>
        <taxon>Burkholderiales</taxon>
        <taxon>Burkholderiaceae</taxon>
        <taxon>Pandoraea</taxon>
    </lineage>
</organism>
<accession>A0A5E4TA54</accession>
<evidence type="ECO:0000313" key="2">
    <source>
        <dbReference type="Proteomes" id="UP000384354"/>
    </source>
</evidence>
<dbReference type="RefSeq" id="WP_150562779.1">
    <property type="nucleotide sequence ID" value="NZ_CABPSL010000003.1"/>
</dbReference>
<evidence type="ECO:0000313" key="1">
    <source>
        <dbReference type="EMBL" id="VVD85136.1"/>
    </source>
</evidence>